<evidence type="ECO:0000313" key="2">
    <source>
        <dbReference type="Proteomes" id="UP000607197"/>
    </source>
</evidence>
<organism evidence="1 2">
    <name type="scientific">Halocalculus aciditolerans</name>
    <dbReference type="NCBI Taxonomy" id="1383812"/>
    <lineage>
        <taxon>Archaea</taxon>
        <taxon>Methanobacteriati</taxon>
        <taxon>Methanobacteriota</taxon>
        <taxon>Stenosarchaea group</taxon>
        <taxon>Halobacteria</taxon>
        <taxon>Halobacteriales</taxon>
        <taxon>Halobacteriaceae</taxon>
        <taxon>Halocalculus</taxon>
    </lineage>
</organism>
<accession>A0A830EZW7</accession>
<protein>
    <submittedName>
        <fullName evidence="1">Uncharacterized protein</fullName>
    </submittedName>
</protein>
<dbReference type="Proteomes" id="UP000607197">
    <property type="component" value="Unassembled WGS sequence"/>
</dbReference>
<gene>
    <name evidence="1" type="ORF">GCM10009039_01780</name>
</gene>
<sequence length="48" mass="5239">MTHYLMYAAPWYGDAEARAREVAEDLGLVDADANDPETAAADVERPSI</sequence>
<dbReference type="AlphaFoldDB" id="A0A830EZW7"/>
<name>A0A830EZW7_9EURY</name>
<evidence type="ECO:0000313" key="1">
    <source>
        <dbReference type="EMBL" id="GGL47137.1"/>
    </source>
</evidence>
<reference evidence="1" key="1">
    <citation type="journal article" date="2014" name="Int. J. Syst. Evol. Microbiol.">
        <title>Complete genome sequence of Corynebacterium casei LMG S-19264T (=DSM 44701T), isolated from a smear-ripened cheese.</title>
        <authorList>
            <consortium name="US DOE Joint Genome Institute (JGI-PGF)"/>
            <person name="Walter F."/>
            <person name="Albersmeier A."/>
            <person name="Kalinowski J."/>
            <person name="Ruckert C."/>
        </authorList>
    </citation>
    <scope>NUCLEOTIDE SEQUENCE</scope>
    <source>
        <strain evidence="1">JCM 19596</strain>
    </source>
</reference>
<comment type="caution">
    <text evidence="1">The sequence shown here is derived from an EMBL/GenBank/DDBJ whole genome shotgun (WGS) entry which is preliminary data.</text>
</comment>
<proteinExistence type="predicted"/>
<dbReference type="EMBL" id="BMPG01000001">
    <property type="protein sequence ID" value="GGL47137.1"/>
    <property type="molecule type" value="Genomic_DNA"/>
</dbReference>
<reference evidence="1" key="2">
    <citation type="submission" date="2020-09" db="EMBL/GenBank/DDBJ databases">
        <authorList>
            <person name="Sun Q."/>
            <person name="Ohkuma M."/>
        </authorList>
    </citation>
    <scope>NUCLEOTIDE SEQUENCE</scope>
    <source>
        <strain evidence="1">JCM 19596</strain>
    </source>
</reference>
<dbReference type="RefSeq" id="WP_188974892.1">
    <property type="nucleotide sequence ID" value="NZ_BMPG01000001.1"/>
</dbReference>
<keyword evidence="2" id="KW-1185">Reference proteome</keyword>